<evidence type="ECO:0000259" key="2">
    <source>
        <dbReference type="SMART" id="SM00858"/>
    </source>
</evidence>
<protein>
    <submittedName>
        <fullName evidence="3">Flagellar biosynthesis protein FlgA</fullName>
    </submittedName>
</protein>
<name>A0A2W5WRR0_9MICO</name>
<dbReference type="Pfam" id="PF08666">
    <property type="entry name" value="SAF"/>
    <property type="match status" value="1"/>
</dbReference>
<dbReference type="EMBL" id="QKWH01000002">
    <property type="protein sequence ID" value="PZR54199.1"/>
    <property type="molecule type" value="Genomic_DNA"/>
</dbReference>
<dbReference type="RefSeq" id="WP_111250056.1">
    <property type="nucleotide sequence ID" value="NZ_QKWH01000002.1"/>
</dbReference>
<dbReference type="CDD" id="cd11614">
    <property type="entry name" value="SAF_CpaB_FlgA_like"/>
    <property type="match status" value="1"/>
</dbReference>
<reference evidence="3 4" key="1">
    <citation type="submission" date="2018-06" db="EMBL/GenBank/DDBJ databases">
        <title>Whole genome sequencing of a novel hydrocarbon degrading bacterial strain, PW21 isolated from oil contaminated produced water sample.</title>
        <authorList>
            <person name="Nagkirti P."/>
            <person name="Shaikh A."/>
            <person name="Gowdaman V."/>
            <person name="Engineer A.E."/>
            <person name="Dagar S."/>
            <person name="Dhakephalkar P.K."/>
        </authorList>
    </citation>
    <scope>NUCLEOTIDE SEQUENCE [LARGE SCALE GENOMIC DNA]</scope>
    <source>
        <strain evidence="3 4">PW21</strain>
    </source>
</reference>
<keyword evidence="3" id="KW-0282">Flagellum</keyword>
<keyword evidence="3" id="KW-0969">Cilium</keyword>
<feature type="domain" description="SAF" evidence="2">
    <location>
        <begin position="62"/>
        <end position="124"/>
    </location>
</feature>
<dbReference type="SMART" id="SM00858">
    <property type="entry name" value="SAF"/>
    <property type="match status" value="1"/>
</dbReference>
<dbReference type="AlphaFoldDB" id="A0A2W5WRR0"/>
<dbReference type="InterPro" id="IPR013974">
    <property type="entry name" value="SAF"/>
</dbReference>
<gene>
    <name evidence="3" type="ORF">DNL40_04535</name>
</gene>
<keyword evidence="4" id="KW-1185">Reference proteome</keyword>
<comment type="caution">
    <text evidence="3">The sequence shown here is derived from an EMBL/GenBank/DDBJ whole genome shotgun (WGS) entry which is preliminary data.</text>
</comment>
<evidence type="ECO:0000256" key="1">
    <source>
        <dbReference type="SAM" id="MobiDB-lite"/>
    </source>
</evidence>
<dbReference type="Proteomes" id="UP000248783">
    <property type="component" value="Unassembled WGS sequence"/>
</dbReference>
<keyword evidence="3" id="KW-0966">Cell projection</keyword>
<evidence type="ECO:0000313" key="3">
    <source>
        <dbReference type="EMBL" id="PZR54199.1"/>
    </source>
</evidence>
<accession>A0A2W5WRR0</accession>
<sequence>MWPRRDTPPAPPTGTTGTSPHRHGRALRRLLWRSRFAVVALCCGIAATSTVEALRPEPLPVRDVVVPTHRLAPGAQVAHGDIEVRQLPATLVPADVLSDPADAVGRVPAVPIEAGMPLSAALVAGGDVVAQAPAGTVVVPVRLDAAATALLRPGDRVDLVTTAAHVVGPDDDASGHAYLARRALVLPGATRTAPDAGGSGGLLAGPAASSGPAPVTLVAVAPDDAPALSAASGSGTVAAVLVP</sequence>
<feature type="region of interest" description="Disordered" evidence="1">
    <location>
        <begin position="1"/>
        <end position="24"/>
    </location>
</feature>
<organism evidence="3 4">
    <name type="scientific">Xylanimonas oleitrophica</name>
    <dbReference type="NCBI Taxonomy" id="2607479"/>
    <lineage>
        <taxon>Bacteria</taxon>
        <taxon>Bacillati</taxon>
        <taxon>Actinomycetota</taxon>
        <taxon>Actinomycetes</taxon>
        <taxon>Micrococcales</taxon>
        <taxon>Promicromonosporaceae</taxon>
        <taxon>Xylanimonas</taxon>
    </lineage>
</organism>
<dbReference type="Gene3D" id="3.90.1210.10">
    <property type="entry name" value="Antifreeze-like/N-acetylneuraminic acid synthase C-terminal domain"/>
    <property type="match status" value="1"/>
</dbReference>
<proteinExistence type="predicted"/>
<evidence type="ECO:0000313" key="4">
    <source>
        <dbReference type="Proteomes" id="UP000248783"/>
    </source>
</evidence>